<dbReference type="InterPro" id="IPR010730">
    <property type="entry name" value="HET"/>
</dbReference>
<dbReference type="PANTHER" id="PTHR33112:SF12">
    <property type="entry name" value="HETEROKARYON INCOMPATIBILITY DOMAIN-CONTAINING PROTEIN"/>
    <property type="match status" value="1"/>
</dbReference>
<feature type="domain" description="Heterokaryon incompatibility" evidence="1">
    <location>
        <begin position="263"/>
        <end position="425"/>
    </location>
</feature>
<sequence length="599" mass="67336">MAASIPGAEAIPQYLQWKIESQRTDINLDKKLEEANKVLHNRILKMREGKLCTGCVLFVGRDHKSHWGFAGALWSRFEVVPGSTEEASLLAKKPRLNWNIIAGKSVTCTLCKAFLEAALPLLPEESNMVRPNQLSIDLHRGALTLPRMNSKTCKHRSHKANEWHGLTATFTWNGQSDDAVKYTIWPNSGSSQSNSNDTPHHCIWHRDVRPTVDFDLVAGWLKACDETHGHHPGSQGRERALDGIRFIDLQQRCIVRRNRNVRYAALSYTWGSREQYCLTKKNMLLLEENGGLSSLEGKFRPVVTDAMQVCRRLDISYLWIDCLCIVQDDEASKHSQIQNMDLVYANAYITLVAASEQATDPHVVNQSTNEGIDEGLARVSVPVTTNRVNLPLNGMSYTCSADDINTLCSSFSGSLWFSRGWTFQELVCARRILVFTAKQAFLYCPEGLLTESFHHGEDQFKAFHVPPQRKDVSLCGSLNENFNRGSMLSISDIIAEYQDSYVPLVKAYMERNLSYDSDGLNAFSGIISAASRTLGPFHWGLPLKTIARALLLDLHGHDRPSDPPNRKLCFPSWSWLGWASGSVSDAFDDRYQLVPLVHI</sequence>
<keyword evidence="3" id="KW-1185">Reference proteome</keyword>
<accession>A0A7U2HUD4</accession>
<dbReference type="OrthoDB" id="5135333at2759"/>
<dbReference type="PANTHER" id="PTHR33112">
    <property type="entry name" value="DOMAIN PROTEIN, PUTATIVE-RELATED"/>
    <property type="match status" value="1"/>
</dbReference>
<dbReference type="Pfam" id="PF06985">
    <property type="entry name" value="HET"/>
    <property type="match status" value="1"/>
</dbReference>
<protein>
    <recommendedName>
        <fullName evidence="1">Heterokaryon incompatibility domain-containing protein</fullName>
    </recommendedName>
</protein>
<dbReference type="EMBL" id="CP069023">
    <property type="protein sequence ID" value="QRC90644.1"/>
    <property type="molecule type" value="Genomic_DNA"/>
</dbReference>
<dbReference type="VEuPathDB" id="FungiDB:JI435_001690"/>
<evidence type="ECO:0000259" key="1">
    <source>
        <dbReference type="Pfam" id="PF06985"/>
    </source>
</evidence>
<evidence type="ECO:0000313" key="3">
    <source>
        <dbReference type="Proteomes" id="UP000663193"/>
    </source>
</evidence>
<dbReference type="Proteomes" id="UP000663193">
    <property type="component" value="Chromosome 1"/>
</dbReference>
<organism evidence="2 3">
    <name type="scientific">Phaeosphaeria nodorum (strain SN15 / ATCC MYA-4574 / FGSC 10173)</name>
    <name type="common">Glume blotch fungus</name>
    <name type="synonym">Parastagonospora nodorum</name>
    <dbReference type="NCBI Taxonomy" id="321614"/>
    <lineage>
        <taxon>Eukaryota</taxon>
        <taxon>Fungi</taxon>
        <taxon>Dikarya</taxon>
        <taxon>Ascomycota</taxon>
        <taxon>Pezizomycotina</taxon>
        <taxon>Dothideomycetes</taxon>
        <taxon>Pleosporomycetidae</taxon>
        <taxon>Pleosporales</taxon>
        <taxon>Pleosporineae</taxon>
        <taxon>Phaeosphaeriaceae</taxon>
        <taxon>Parastagonospora</taxon>
    </lineage>
</organism>
<evidence type="ECO:0000313" key="2">
    <source>
        <dbReference type="EMBL" id="QRC90644.1"/>
    </source>
</evidence>
<dbReference type="AlphaFoldDB" id="A0A7U2HUD4"/>
<name>A0A7U2HUD4_PHANO</name>
<proteinExistence type="predicted"/>
<gene>
    <name evidence="2" type="ORF">JI435_001690</name>
</gene>
<reference evidence="3" key="1">
    <citation type="journal article" date="2021" name="BMC Genomics">
        <title>Chromosome-level genome assembly and manually-curated proteome of model necrotroph Parastagonospora nodorum Sn15 reveals a genome-wide trove of candidate effector homologs, and redundancy of virulence-related functions within an accessory chromosome.</title>
        <authorList>
            <person name="Bertazzoni S."/>
            <person name="Jones D.A.B."/>
            <person name="Phan H.T."/>
            <person name="Tan K.-C."/>
            <person name="Hane J.K."/>
        </authorList>
    </citation>
    <scope>NUCLEOTIDE SEQUENCE [LARGE SCALE GENOMIC DNA]</scope>
    <source>
        <strain evidence="3">SN15 / ATCC MYA-4574 / FGSC 10173)</strain>
    </source>
</reference>